<dbReference type="PANTHER" id="PTHR24096:SF251">
    <property type="entry name" value="4-COUMARATE--COA LIGASE-LIKE 9"/>
    <property type="match status" value="1"/>
</dbReference>
<sequence length="531" mass="57912">MAATNTNSQIDPNSGFCSETNIFHSLRPSITLPPPSQPLSVTQFAFSLLHSNITNISETPFLINTGNGHRVTFSEFLHQTKSLAFSLQEQYSLSKGDVAFILSHNSLQIPSLYFSLLSLGIIIATANPDGSISELTHQIQLSRYTIAFATSQTSHKLPPKLRTVMIDSPEFSSLLNSNISISIENRSSAIGVVINQSDVAAILFSSGTTGRNKGVLLTHRNFIAVMASHNATYPFRDHIQVVSMATRALFGVFGLTSLMRAVIMGETLLFLETFELEATLEAVDKYKVTCIPVSPSFIVALVKSDLTNYHLSSLRTLICGGAPLGHKVSDNFREKFTNIGIINGYGLTETTSAGAVKICPQLGSVGGLRLSAILEAKIIDPVTGETLSPGQRGELWLRGPTVMKGYVGDEKATAEALDSNGWLKTGDLCYFDFDGFLFILDRLKEMIKCNGYQVVPAELEHLLLSNSDIVDAAVVQYPDEDAGQIPMAFVVGPYKKIQRVAFIDFIPKSVTGKILRRKLVNYALFDTVTEL</sequence>
<dbReference type="Pfam" id="PF13193">
    <property type="entry name" value="AMP-binding_C"/>
    <property type="match status" value="1"/>
</dbReference>
<protein>
    <recommendedName>
        <fullName evidence="7">AMP-dependent synthetase/ligase domain-containing protein</fullName>
    </recommendedName>
</protein>
<dbReference type="OrthoDB" id="834814at2759"/>
<feature type="domain" description="AMP-dependent synthetase/ligase" evidence="3">
    <location>
        <begin position="58"/>
        <end position="406"/>
    </location>
</feature>
<comment type="similarity">
    <text evidence="1">Belongs to the ATP-dependent AMP-binding enzyme family.</text>
</comment>
<evidence type="ECO:0000313" key="6">
    <source>
        <dbReference type="Proteomes" id="UP000323000"/>
    </source>
</evidence>
<keyword evidence="6" id="KW-1185">Reference proteome</keyword>
<dbReference type="InterPro" id="IPR025110">
    <property type="entry name" value="AMP-bd_C"/>
</dbReference>
<accession>A0A5C7HE33</accession>
<proteinExistence type="inferred from homology"/>
<comment type="caution">
    <text evidence="5">The sequence shown here is derived from an EMBL/GenBank/DDBJ whole genome shotgun (WGS) entry which is preliminary data.</text>
</comment>
<dbReference type="Gene3D" id="3.40.50.12780">
    <property type="entry name" value="N-terminal domain of ligase-like"/>
    <property type="match status" value="1"/>
</dbReference>
<gene>
    <name evidence="5" type="ORF">EZV62_020453</name>
</gene>
<dbReference type="AlphaFoldDB" id="A0A5C7HE33"/>
<dbReference type="Proteomes" id="UP000323000">
    <property type="component" value="Chromosome 9"/>
</dbReference>
<name>A0A5C7HE33_9ROSI</name>
<evidence type="ECO:0000256" key="1">
    <source>
        <dbReference type="ARBA" id="ARBA00006432"/>
    </source>
</evidence>
<dbReference type="SUPFAM" id="SSF56801">
    <property type="entry name" value="Acetyl-CoA synthetase-like"/>
    <property type="match status" value="1"/>
</dbReference>
<evidence type="ECO:0000259" key="4">
    <source>
        <dbReference type="Pfam" id="PF13193"/>
    </source>
</evidence>
<dbReference type="Pfam" id="PF00501">
    <property type="entry name" value="AMP-binding"/>
    <property type="match status" value="1"/>
</dbReference>
<dbReference type="InterPro" id="IPR045851">
    <property type="entry name" value="AMP-bd_C_sf"/>
</dbReference>
<keyword evidence="2" id="KW-0436">Ligase</keyword>
<dbReference type="GO" id="GO:0016405">
    <property type="term" value="F:CoA-ligase activity"/>
    <property type="evidence" value="ECO:0007669"/>
    <property type="project" value="TreeGrafter"/>
</dbReference>
<evidence type="ECO:0000259" key="3">
    <source>
        <dbReference type="Pfam" id="PF00501"/>
    </source>
</evidence>
<evidence type="ECO:0008006" key="7">
    <source>
        <dbReference type="Google" id="ProtNLM"/>
    </source>
</evidence>
<feature type="domain" description="AMP-binding enzyme C-terminal" evidence="4">
    <location>
        <begin position="458"/>
        <end position="528"/>
    </location>
</feature>
<reference evidence="6" key="1">
    <citation type="journal article" date="2019" name="Gigascience">
        <title>De novo genome assembly of the endangered Acer yangbiense, a plant species with extremely small populations endemic to Yunnan Province, China.</title>
        <authorList>
            <person name="Yang J."/>
            <person name="Wariss H.M."/>
            <person name="Tao L."/>
            <person name="Zhang R."/>
            <person name="Yun Q."/>
            <person name="Hollingsworth P."/>
            <person name="Dao Z."/>
            <person name="Luo G."/>
            <person name="Guo H."/>
            <person name="Ma Y."/>
            <person name="Sun W."/>
        </authorList>
    </citation>
    <scope>NUCLEOTIDE SEQUENCE [LARGE SCALE GENOMIC DNA]</scope>
    <source>
        <strain evidence="6">cv. Malutang</strain>
    </source>
</reference>
<dbReference type="InterPro" id="IPR042099">
    <property type="entry name" value="ANL_N_sf"/>
</dbReference>
<organism evidence="5 6">
    <name type="scientific">Acer yangbiense</name>
    <dbReference type="NCBI Taxonomy" id="1000413"/>
    <lineage>
        <taxon>Eukaryota</taxon>
        <taxon>Viridiplantae</taxon>
        <taxon>Streptophyta</taxon>
        <taxon>Embryophyta</taxon>
        <taxon>Tracheophyta</taxon>
        <taxon>Spermatophyta</taxon>
        <taxon>Magnoliopsida</taxon>
        <taxon>eudicotyledons</taxon>
        <taxon>Gunneridae</taxon>
        <taxon>Pentapetalae</taxon>
        <taxon>rosids</taxon>
        <taxon>malvids</taxon>
        <taxon>Sapindales</taxon>
        <taxon>Sapindaceae</taxon>
        <taxon>Hippocastanoideae</taxon>
        <taxon>Acereae</taxon>
        <taxon>Acer</taxon>
    </lineage>
</organism>
<dbReference type="Gene3D" id="3.30.300.30">
    <property type="match status" value="1"/>
</dbReference>
<dbReference type="PANTHER" id="PTHR24096">
    <property type="entry name" value="LONG-CHAIN-FATTY-ACID--COA LIGASE"/>
    <property type="match status" value="1"/>
</dbReference>
<dbReference type="EMBL" id="VAHF01000009">
    <property type="protein sequence ID" value="TXG55197.1"/>
    <property type="molecule type" value="Genomic_DNA"/>
</dbReference>
<evidence type="ECO:0000313" key="5">
    <source>
        <dbReference type="EMBL" id="TXG55197.1"/>
    </source>
</evidence>
<dbReference type="InterPro" id="IPR000873">
    <property type="entry name" value="AMP-dep_synth/lig_dom"/>
</dbReference>
<evidence type="ECO:0000256" key="2">
    <source>
        <dbReference type="ARBA" id="ARBA00022598"/>
    </source>
</evidence>